<evidence type="ECO:0000313" key="2">
    <source>
        <dbReference type="Proteomes" id="UP000297535"/>
    </source>
</evidence>
<comment type="caution">
    <text evidence="1">The sequence shown here is derived from an EMBL/GenBank/DDBJ whole genome shotgun (WGS) entry which is preliminary data.</text>
</comment>
<dbReference type="EMBL" id="SRLB01000004">
    <property type="protein sequence ID" value="TGE01193.1"/>
    <property type="molecule type" value="Genomic_DNA"/>
</dbReference>
<accession>A0A4Z0NV84</accession>
<organism evidence="1 2">
    <name type="scientific">Methylobacterium nonmethylotrophicum</name>
    <dbReference type="NCBI Taxonomy" id="1141884"/>
    <lineage>
        <taxon>Bacteria</taxon>
        <taxon>Pseudomonadati</taxon>
        <taxon>Pseudomonadota</taxon>
        <taxon>Alphaproteobacteria</taxon>
        <taxon>Hyphomicrobiales</taxon>
        <taxon>Methylobacteriaceae</taxon>
        <taxon>Methylobacterium</taxon>
    </lineage>
</organism>
<proteinExistence type="predicted"/>
<dbReference type="AlphaFoldDB" id="A0A4Z0NV84"/>
<reference evidence="1 2" key="1">
    <citation type="submission" date="2019-04" db="EMBL/GenBank/DDBJ databases">
        <authorList>
            <person name="Feng G."/>
            <person name="Zhu H."/>
        </authorList>
    </citation>
    <scope>NUCLEOTIDE SEQUENCE [LARGE SCALE GENOMIC DNA]</scope>
    <source>
        <strain evidence="1 2">6HR-1</strain>
    </source>
</reference>
<dbReference type="Proteomes" id="UP000297535">
    <property type="component" value="Unassembled WGS sequence"/>
</dbReference>
<evidence type="ECO:0000313" key="1">
    <source>
        <dbReference type="EMBL" id="TGE01193.1"/>
    </source>
</evidence>
<gene>
    <name evidence="1" type="ORF">EU555_06225</name>
</gene>
<keyword evidence="2" id="KW-1185">Reference proteome</keyword>
<sequence>METIRLDDAAAAAPLFENRDWCLHADGLEHRETGYFIERDALGARRPDGYWEWPLHLSEKSWCGVRSFREAFSAALGAFGIVPDRKLTLSFALGFGTRVGGAAPDAFVPLADLVRPRAPRADTAFRPLVAPTVLAASA</sequence>
<name>A0A4Z0NV84_9HYPH</name>
<dbReference type="RefSeq" id="WP_135413796.1">
    <property type="nucleotide sequence ID" value="NZ_SRLB01000004.1"/>
</dbReference>
<protein>
    <submittedName>
        <fullName evidence="1">Uncharacterized protein</fullName>
    </submittedName>
</protein>
<dbReference type="OrthoDB" id="8454975at2"/>